<dbReference type="Proteomes" id="UP001230951">
    <property type="component" value="Unassembled WGS sequence"/>
</dbReference>
<dbReference type="CDD" id="cd01832">
    <property type="entry name" value="SGNH_hydrolase_like_1"/>
    <property type="match status" value="1"/>
</dbReference>
<reference evidence="2 4" key="1">
    <citation type="submission" date="2023-07" db="EMBL/GenBank/DDBJ databases">
        <title>Sorghum-associated microbial communities from plants grown in Nebraska, USA.</title>
        <authorList>
            <person name="Schachtman D."/>
        </authorList>
    </citation>
    <scope>NUCLEOTIDE SEQUENCE</scope>
    <source>
        <strain evidence="2">DS1006</strain>
        <strain evidence="3 4">DS1016</strain>
    </source>
</reference>
<dbReference type="Pfam" id="PF13472">
    <property type="entry name" value="Lipase_GDSL_2"/>
    <property type="match status" value="1"/>
</dbReference>
<gene>
    <name evidence="2" type="ORF">J2S90_003934</name>
    <name evidence="3" type="ORF">J2S93_003573</name>
</gene>
<evidence type="ECO:0000313" key="3">
    <source>
        <dbReference type="EMBL" id="MDQ0182126.1"/>
    </source>
</evidence>
<keyword evidence="4" id="KW-1185">Reference proteome</keyword>
<dbReference type="PANTHER" id="PTHR43784:SF2">
    <property type="entry name" value="GDSL-LIKE LIPASE_ACYLHYDROLASE, PUTATIVE (AFU_ORTHOLOGUE AFUA_2G00820)-RELATED"/>
    <property type="match status" value="1"/>
</dbReference>
<accession>A0AAW8DLT3</accession>
<dbReference type="InterPro" id="IPR013830">
    <property type="entry name" value="SGNH_hydro"/>
</dbReference>
<proteinExistence type="predicted"/>
<dbReference type="EMBL" id="JAUSRG010000016">
    <property type="protein sequence ID" value="MDP9906944.1"/>
    <property type="molecule type" value="Genomic_DNA"/>
</dbReference>
<organism evidence="2 5">
    <name type="scientific">Arthrobacter bambusae</name>
    <dbReference type="NCBI Taxonomy" id="1338426"/>
    <lineage>
        <taxon>Bacteria</taxon>
        <taxon>Bacillati</taxon>
        <taxon>Actinomycetota</taxon>
        <taxon>Actinomycetes</taxon>
        <taxon>Micrococcales</taxon>
        <taxon>Micrococcaceae</taxon>
        <taxon>Arthrobacter</taxon>
    </lineage>
</organism>
<evidence type="ECO:0000313" key="4">
    <source>
        <dbReference type="Proteomes" id="UP001230951"/>
    </source>
</evidence>
<dbReference type="Proteomes" id="UP001242995">
    <property type="component" value="Unassembled WGS sequence"/>
</dbReference>
<dbReference type="InterPro" id="IPR053140">
    <property type="entry name" value="GDSL_Rv0518-like"/>
</dbReference>
<dbReference type="Gene3D" id="3.40.50.1110">
    <property type="entry name" value="SGNH hydrolase"/>
    <property type="match status" value="1"/>
</dbReference>
<evidence type="ECO:0000313" key="2">
    <source>
        <dbReference type="EMBL" id="MDP9906944.1"/>
    </source>
</evidence>
<dbReference type="RefSeq" id="WP_370872241.1">
    <property type="nucleotide sequence ID" value="NZ_JAUSRG010000016.1"/>
</dbReference>
<dbReference type="PANTHER" id="PTHR43784">
    <property type="entry name" value="GDSL-LIKE LIPASE/ACYLHYDROLASE, PUTATIVE (AFU_ORTHOLOGUE AFUA_2G00820)-RELATED"/>
    <property type="match status" value="1"/>
</dbReference>
<dbReference type="InterPro" id="IPR036514">
    <property type="entry name" value="SGNH_hydro_sf"/>
</dbReference>
<dbReference type="AlphaFoldDB" id="A0AAW8DLT3"/>
<sequence length="272" mass="30433">MTMAMETPMRFVAVGDSFTEGVGDVDLRLPNDCRGWADRVAEELARHQPQAQYANLALRGRRLRQIVVEQLEPALAMAPTLVSFHAGGNDLLGARLDMRMLVRGFEDAVARIADSGAHVLLFTEYNVPLSPVLEPLKLRTAVFNKHIRRISAAYGTLLVDHWCFEKYQDRRMWAPDRLHMSGIGHEYMAKKVLEVLGATHSLAAPVLGALQPRSRAEIMTDDAAWLRRDVAPWLSRRFRGVSSGDHLSARWPALMPVVLPERLGTSPEPARI</sequence>
<protein>
    <submittedName>
        <fullName evidence="2">Lysophospholipase L1-like esterase</fullName>
    </submittedName>
</protein>
<evidence type="ECO:0000259" key="1">
    <source>
        <dbReference type="Pfam" id="PF13472"/>
    </source>
</evidence>
<evidence type="ECO:0000313" key="5">
    <source>
        <dbReference type="Proteomes" id="UP001242995"/>
    </source>
</evidence>
<comment type="caution">
    <text evidence="2">The sequence shown here is derived from an EMBL/GenBank/DDBJ whole genome shotgun (WGS) entry which is preliminary data.</text>
</comment>
<dbReference type="EMBL" id="JAUSTF010000009">
    <property type="protein sequence ID" value="MDQ0182126.1"/>
    <property type="molecule type" value="Genomic_DNA"/>
</dbReference>
<dbReference type="SUPFAM" id="SSF52266">
    <property type="entry name" value="SGNH hydrolase"/>
    <property type="match status" value="1"/>
</dbReference>
<feature type="domain" description="SGNH hydrolase-type esterase" evidence="1">
    <location>
        <begin position="13"/>
        <end position="186"/>
    </location>
</feature>
<name>A0AAW8DLT3_9MICC</name>